<dbReference type="SUPFAM" id="SSF81296">
    <property type="entry name" value="E set domains"/>
    <property type="match status" value="1"/>
</dbReference>
<dbReference type="EMBL" id="PGGS01000259">
    <property type="protein sequence ID" value="PNH06103.1"/>
    <property type="molecule type" value="Genomic_DNA"/>
</dbReference>
<reference evidence="3 4" key="1">
    <citation type="journal article" date="2017" name="Mol. Biol. Evol.">
        <title>The 4-celled Tetrabaena socialis nuclear genome reveals the essential components for genetic control of cell number at the origin of multicellularity in the volvocine lineage.</title>
        <authorList>
            <person name="Featherston J."/>
            <person name="Arakaki Y."/>
            <person name="Hanschen E.R."/>
            <person name="Ferris P.J."/>
            <person name="Michod R.E."/>
            <person name="Olson B.J.S.C."/>
            <person name="Nozaki H."/>
            <person name="Durand P.M."/>
        </authorList>
    </citation>
    <scope>NUCLEOTIDE SEQUENCE [LARGE SCALE GENOMIC DNA]</scope>
    <source>
        <strain evidence="3 4">NIES-571</strain>
    </source>
</reference>
<accession>A0A2J8A0P9</accession>
<evidence type="ECO:0000313" key="4">
    <source>
        <dbReference type="Proteomes" id="UP000236333"/>
    </source>
</evidence>
<keyword evidence="1" id="KW-0378">Hydrolase</keyword>
<evidence type="ECO:0000259" key="2">
    <source>
        <dbReference type="Pfam" id="PF05116"/>
    </source>
</evidence>
<dbReference type="InterPro" id="IPR023214">
    <property type="entry name" value="HAD_sf"/>
</dbReference>
<dbReference type="OrthoDB" id="531008at2759"/>
<proteinExistence type="predicted"/>
<dbReference type="Proteomes" id="UP000236333">
    <property type="component" value="Unassembled WGS sequence"/>
</dbReference>
<sequence length="241" mass="26133">MNMTLGCRGRVGAEGQSRRSASAGLLAAGAPLRCRQPSRCIVTRALAVAATQERQWLPFQPGPSPHGAPGNVTKLVNDGLFQNQVVYTKFTWPAVLGGDEVYIWGNFNDWSRGVQLLKAGRDKDAVVILPLRPGTYEVRIITSGNGSHRYLDCVPEAAGKEKALQYVRQQFGVPEHLCVAAGDSGNDILMLQGDHPAIVVGNAQPELLQWLVRQEQSGKVIYTDAAYADGILEGLARHSLY</sequence>
<evidence type="ECO:0000256" key="1">
    <source>
        <dbReference type="ARBA" id="ARBA00022801"/>
    </source>
</evidence>
<dbReference type="InterPro" id="IPR006380">
    <property type="entry name" value="SPP-like_dom"/>
</dbReference>
<dbReference type="PANTHER" id="PTHR46521:SF4">
    <property type="entry name" value="SUCROSE-PHOSPHATASE 2-RELATED"/>
    <property type="match status" value="1"/>
</dbReference>
<dbReference type="SUPFAM" id="SSF56784">
    <property type="entry name" value="HAD-like"/>
    <property type="match status" value="1"/>
</dbReference>
<organism evidence="3 4">
    <name type="scientific">Tetrabaena socialis</name>
    <dbReference type="NCBI Taxonomy" id="47790"/>
    <lineage>
        <taxon>Eukaryota</taxon>
        <taxon>Viridiplantae</taxon>
        <taxon>Chlorophyta</taxon>
        <taxon>core chlorophytes</taxon>
        <taxon>Chlorophyceae</taxon>
        <taxon>CS clade</taxon>
        <taxon>Chlamydomonadales</taxon>
        <taxon>Tetrabaenaceae</taxon>
        <taxon>Tetrabaena</taxon>
    </lineage>
</organism>
<dbReference type="PANTHER" id="PTHR46521">
    <property type="entry name" value="SUCROSE-PHOSPHATASE 2-RELATED"/>
    <property type="match status" value="1"/>
</dbReference>
<dbReference type="Pfam" id="PF05116">
    <property type="entry name" value="S6PP"/>
    <property type="match status" value="1"/>
</dbReference>
<comment type="caution">
    <text evidence="3">The sequence shown here is derived from an EMBL/GenBank/DDBJ whole genome shotgun (WGS) entry which is preliminary data.</text>
</comment>
<gene>
    <name evidence="3" type="ORF">TSOC_007584</name>
</gene>
<keyword evidence="4" id="KW-1185">Reference proteome</keyword>
<dbReference type="GO" id="GO:0016787">
    <property type="term" value="F:hydrolase activity"/>
    <property type="evidence" value="ECO:0007669"/>
    <property type="project" value="UniProtKB-KW"/>
</dbReference>
<dbReference type="InterPro" id="IPR036412">
    <property type="entry name" value="HAD-like_sf"/>
</dbReference>
<dbReference type="Gene3D" id="3.40.50.1000">
    <property type="entry name" value="HAD superfamily/HAD-like"/>
    <property type="match status" value="1"/>
</dbReference>
<evidence type="ECO:0000313" key="3">
    <source>
        <dbReference type="EMBL" id="PNH06103.1"/>
    </source>
</evidence>
<feature type="domain" description="Sucrose phosphatase-like" evidence="2">
    <location>
        <begin position="137"/>
        <end position="237"/>
    </location>
</feature>
<dbReference type="InterPro" id="IPR051518">
    <property type="entry name" value="Sucrose_Phosphatase"/>
</dbReference>
<dbReference type="AlphaFoldDB" id="A0A2J8A0P9"/>
<dbReference type="CDD" id="cd02859">
    <property type="entry name" value="E_set_AMPKbeta_like_N"/>
    <property type="match status" value="1"/>
</dbReference>
<dbReference type="InterPro" id="IPR014756">
    <property type="entry name" value="Ig_E-set"/>
</dbReference>
<name>A0A2J8A0P9_9CHLO</name>
<protein>
    <submittedName>
        <fullName evidence="3">Sucrose-phosphatase 1</fullName>
    </submittedName>
</protein>